<comment type="caution">
    <text evidence="1">The sequence shown here is derived from an EMBL/GenBank/DDBJ whole genome shotgun (WGS) entry which is preliminary data.</text>
</comment>
<evidence type="ECO:0000313" key="1">
    <source>
        <dbReference type="EMBL" id="NME61514.1"/>
    </source>
</evidence>
<accession>A0A7X9NQQ5</accession>
<dbReference type="AlphaFoldDB" id="A0A7X9NQQ5"/>
<name>A0A7X9NQQ5_9BIFI</name>
<dbReference type="EMBL" id="JABAGI010000001">
    <property type="protein sequence ID" value="NME61514.1"/>
    <property type="molecule type" value="Genomic_DNA"/>
</dbReference>
<reference evidence="1 2" key="1">
    <citation type="submission" date="2020-04" db="EMBL/GenBank/DDBJ databases">
        <authorList>
            <person name="Hitch T.C.A."/>
            <person name="Wylensek D."/>
            <person name="Clavel T."/>
        </authorList>
    </citation>
    <scope>NUCLEOTIDE SEQUENCE [LARGE SCALE GENOMIC DNA]</scope>
    <source>
        <strain evidence="1 2">BSM-130-P53-3C</strain>
    </source>
</reference>
<evidence type="ECO:0000313" key="2">
    <source>
        <dbReference type="Proteomes" id="UP000588369"/>
    </source>
</evidence>
<dbReference type="Proteomes" id="UP000588369">
    <property type="component" value="Unassembled WGS sequence"/>
</dbReference>
<gene>
    <name evidence="1" type="ORF">HF844_01650</name>
</gene>
<organism evidence="1 2">
    <name type="scientific">Bifidobacterium thermophilum</name>
    <dbReference type="NCBI Taxonomy" id="33905"/>
    <lineage>
        <taxon>Bacteria</taxon>
        <taxon>Bacillati</taxon>
        <taxon>Actinomycetota</taxon>
        <taxon>Actinomycetes</taxon>
        <taxon>Bifidobacteriales</taxon>
        <taxon>Bifidobacteriaceae</taxon>
        <taxon>Bifidobacterium</taxon>
    </lineage>
</organism>
<proteinExistence type="predicted"/>
<protein>
    <submittedName>
        <fullName evidence="1">Uncharacterized protein</fullName>
    </submittedName>
</protein>
<sequence>MGNEEWDAGQQRVKRLTLHGVSGVSNRFDWSGRIHERAFLVPPDYRARVLMVFACSRRRIFETSSAAHLRGSVVTHR</sequence>
<dbReference type="RefSeq" id="WP_168983727.1">
    <property type="nucleotide sequence ID" value="NZ_JABAGI010000001.1"/>
</dbReference>